<reference evidence="2 3" key="1">
    <citation type="submission" date="2019-04" db="EMBL/GenBank/DDBJ databases">
        <title>Chromosome genome assembly for Takifugu flavidus.</title>
        <authorList>
            <person name="Xiao S."/>
        </authorList>
    </citation>
    <scope>NUCLEOTIDE SEQUENCE [LARGE SCALE GENOMIC DNA]</scope>
    <source>
        <strain evidence="2">HTHZ2018</strain>
        <tissue evidence="2">Muscle</tissue>
    </source>
</reference>
<feature type="compositionally biased region" description="Basic and acidic residues" evidence="1">
    <location>
        <begin position="61"/>
        <end position="76"/>
    </location>
</feature>
<dbReference type="EMBL" id="RHFK02000017">
    <property type="protein sequence ID" value="TWW62749.1"/>
    <property type="molecule type" value="Genomic_DNA"/>
</dbReference>
<protein>
    <submittedName>
        <fullName evidence="2">Uncharacterized protein</fullName>
    </submittedName>
</protein>
<accession>A0A5C6N797</accession>
<dbReference type="AlphaFoldDB" id="A0A5C6N797"/>
<comment type="caution">
    <text evidence="2">The sequence shown here is derived from an EMBL/GenBank/DDBJ whole genome shotgun (WGS) entry which is preliminary data.</text>
</comment>
<organism evidence="2 3">
    <name type="scientific">Takifugu flavidus</name>
    <name type="common">sansaifugu</name>
    <dbReference type="NCBI Taxonomy" id="433684"/>
    <lineage>
        <taxon>Eukaryota</taxon>
        <taxon>Metazoa</taxon>
        <taxon>Chordata</taxon>
        <taxon>Craniata</taxon>
        <taxon>Vertebrata</taxon>
        <taxon>Euteleostomi</taxon>
        <taxon>Actinopterygii</taxon>
        <taxon>Neopterygii</taxon>
        <taxon>Teleostei</taxon>
        <taxon>Neoteleostei</taxon>
        <taxon>Acanthomorphata</taxon>
        <taxon>Eupercaria</taxon>
        <taxon>Tetraodontiformes</taxon>
        <taxon>Tetradontoidea</taxon>
        <taxon>Tetraodontidae</taxon>
        <taxon>Takifugu</taxon>
    </lineage>
</organism>
<dbReference type="Proteomes" id="UP000324091">
    <property type="component" value="Chromosome 4"/>
</dbReference>
<feature type="region of interest" description="Disordered" evidence="1">
    <location>
        <begin position="24"/>
        <end position="102"/>
    </location>
</feature>
<gene>
    <name evidence="2" type="ORF">D4764_04G0013960</name>
</gene>
<proteinExistence type="predicted"/>
<evidence type="ECO:0000256" key="1">
    <source>
        <dbReference type="SAM" id="MobiDB-lite"/>
    </source>
</evidence>
<name>A0A5C6N797_9TELE</name>
<evidence type="ECO:0000313" key="2">
    <source>
        <dbReference type="EMBL" id="TWW62749.1"/>
    </source>
</evidence>
<keyword evidence="3" id="KW-1185">Reference proteome</keyword>
<sequence>MTKAFRGKHRRWPELENVLEDWVNTQRAGGRGVSARRGEKGGKQKNYTGKSITSLLDEEEERRGEERRGEERRGDETMTQWGDRGLSGDHVSGLRQPWPIAA</sequence>
<evidence type="ECO:0000313" key="3">
    <source>
        <dbReference type="Proteomes" id="UP000324091"/>
    </source>
</evidence>
<feature type="compositionally biased region" description="Polar residues" evidence="1">
    <location>
        <begin position="45"/>
        <end position="54"/>
    </location>
</feature>